<dbReference type="AlphaFoldDB" id="A0A174HJ56"/>
<keyword evidence="1" id="KW-0472">Membrane</keyword>
<accession>A0A174HJ56</accession>
<sequence length="91" mass="10645">MRLLKKAKLYLKSNSYNFKRRGGLSTFFILGYLKVIVFSTTFLLVLLLGGIFKIVDTRKTQAIEREKQVEFEAQRLKAEEEAKRKLEGEKE</sequence>
<keyword evidence="3" id="KW-1185">Reference proteome</keyword>
<proteinExistence type="predicted"/>
<keyword evidence="1" id="KW-1133">Transmembrane helix</keyword>
<comment type="caution">
    <text evidence="2">The sequence shown here is derived from an EMBL/GenBank/DDBJ whole genome shotgun (WGS) entry which is preliminary data.</text>
</comment>
<evidence type="ECO:0000313" key="3">
    <source>
        <dbReference type="Proteomes" id="UP000092714"/>
    </source>
</evidence>
<evidence type="ECO:0000313" key="2">
    <source>
        <dbReference type="EMBL" id="OBY09641.1"/>
    </source>
</evidence>
<gene>
    <name evidence="2" type="ORF">CP373A1_14995</name>
</gene>
<keyword evidence="1" id="KW-0812">Transmembrane</keyword>
<reference evidence="2 3" key="1">
    <citation type="submission" date="2016-06" db="EMBL/GenBank/DDBJ databases">
        <authorList>
            <person name="Kjaerup R.B."/>
            <person name="Dalgaard T.S."/>
            <person name="Juul-Madsen H.R."/>
        </authorList>
    </citation>
    <scope>NUCLEOTIDE SEQUENCE [LARGE SCALE GENOMIC DNA]</scope>
    <source>
        <strain evidence="2 3">373-A1</strain>
    </source>
</reference>
<name>A0A174HJ56_9CLOT</name>
<protein>
    <submittedName>
        <fullName evidence="2">Uncharacterized protein</fullName>
    </submittedName>
</protein>
<evidence type="ECO:0000256" key="1">
    <source>
        <dbReference type="SAM" id="Phobius"/>
    </source>
</evidence>
<feature type="transmembrane region" description="Helical" evidence="1">
    <location>
        <begin position="27"/>
        <end position="52"/>
    </location>
</feature>
<dbReference type="EMBL" id="MAPZ01000028">
    <property type="protein sequence ID" value="OBY09641.1"/>
    <property type="molecule type" value="Genomic_DNA"/>
</dbReference>
<organism evidence="2 3">
    <name type="scientific">Clostridium paraputrificum</name>
    <dbReference type="NCBI Taxonomy" id="29363"/>
    <lineage>
        <taxon>Bacteria</taxon>
        <taxon>Bacillati</taxon>
        <taxon>Bacillota</taxon>
        <taxon>Clostridia</taxon>
        <taxon>Eubacteriales</taxon>
        <taxon>Clostridiaceae</taxon>
        <taxon>Clostridium</taxon>
    </lineage>
</organism>
<dbReference type="Proteomes" id="UP000092714">
    <property type="component" value="Unassembled WGS sequence"/>
</dbReference>